<dbReference type="Proteomes" id="UP000749040">
    <property type="component" value="Unassembled WGS sequence"/>
</dbReference>
<feature type="domain" description="Outer membrane channel protein CpnT-like N-terminal" evidence="2">
    <location>
        <begin position="150"/>
        <end position="270"/>
    </location>
</feature>
<dbReference type="EMBL" id="JADKYB010000018">
    <property type="protein sequence ID" value="MBM9508524.1"/>
    <property type="molecule type" value="Genomic_DNA"/>
</dbReference>
<gene>
    <name evidence="3" type="ORF">ITX44_29015</name>
</gene>
<organism evidence="3 4">
    <name type="scientific">Actinacidiphila acididurans</name>
    <dbReference type="NCBI Taxonomy" id="2784346"/>
    <lineage>
        <taxon>Bacteria</taxon>
        <taxon>Bacillati</taxon>
        <taxon>Actinomycetota</taxon>
        <taxon>Actinomycetes</taxon>
        <taxon>Kitasatosporales</taxon>
        <taxon>Streptomycetaceae</taxon>
        <taxon>Actinacidiphila</taxon>
    </lineage>
</organism>
<evidence type="ECO:0000256" key="1">
    <source>
        <dbReference type="SAM" id="MobiDB-lite"/>
    </source>
</evidence>
<evidence type="ECO:0000313" key="3">
    <source>
        <dbReference type="EMBL" id="MBM9508524.1"/>
    </source>
</evidence>
<sequence>MGRRMSRPADDGGSSTLDVYPDDLHNVGLQFAGGQDRIDTIASTLNSALQNAGGMAGDDEYGRNFGAKYDPAAKALFAALSAAVRAIGQAATGLVTTANNYLLADYHSNAHASRSGGPEQYPLPPVFTDIMYPDPNSAIGAGHSSVPHVIAKYWPNGHQDTLRAAASAYRTASGDISTLGTNLHLQVLSITDATSDDSVKAMAAFWGKIWQDGDTGGKAPLSTAKHACDQLAKACDSFAEAIDHAHSSTEDKLAGAGIAIGLTTAVGVLLTVFTFGGSDAAAGGLDAAEAAAILGDVEVTLDSTVATISADTIADVEASLSTAAESVPDIEVVDAETTQVSQELDRELAETEAREPGATRAPEEGAGPSDGPARDALVKELQDNGVKCDPSKIVRIERGADGKIRFLERGNGRAGLQHIVERHAEDFANKGVPEGDIPDVVMRAVTEGKQVGMQGTRPIYETTYQGQPLKIAVTVGDNGFIVGANPAS</sequence>
<evidence type="ECO:0000313" key="4">
    <source>
        <dbReference type="Proteomes" id="UP000749040"/>
    </source>
</evidence>
<evidence type="ECO:0000259" key="2">
    <source>
        <dbReference type="Pfam" id="PF25547"/>
    </source>
</evidence>
<dbReference type="InterPro" id="IPR057746">
    <property type="entry name" value="CpnT-like_N"/>
</dbReference>
<feature type="region of interest" description="Disordered" evidence="1">
    <location>
        <begin position="336"/>
        <end position="374"/>
    </location>
</feature>
<comment type="caution">
    <text evidence="3">The sequence shown here is derived from an EMBL/GenBank/DDBJ whole genome shotgun (WGS) entry which is preliminary data.</text>
</comment>
<name>A0ABS2TYW5_9ACTN</name>
<keyword evidence="4" id="KW-1185">Reference proteome</keyword>
<proteinExistence type="predicted"/>
<accession>A0ABS2TYW5</accession>
<dbReference type="RefSeq" id="WP_205360617.1">
    <property type="nucleotide sequence ID" value="NZ_JADKYB010000018.1"/>
</dbReference>
<reference evidence="3 4" key="1">
    <citation type="submission" date="2021-01" db="EMBL/GenBank/DDBJ databases">
        <title>Streptomyces acididurans sp. nov., isolated from a peat swamp forest soil.</title>
        <authorList>
            <person name="Chantavorakit T."/>
            <person name="Duangmal K."/>
        </authorList>
    </citation>
    <scope>NUCLEOTIDE SEQUENCE [LARGE SCALE GENOMIC DNA]</scope>
    <source>
        <strain evidence="3 4">KK5PA1</strain>
    </source>
</reference>
<dbReference type="Gene3D" id="1.10.287.1060">
    <property type="entry name" value="ESAT-6-like"/>
    <property type="match status" value="1"/>
</dbReference>
<feature type="compositionally biased region" description="Basic and acidic residues" evidence="1">
    <location>
        <begin position="343"/>
        <end position="363"/>
    </location>
</feature>
<protein>
    <recommendedName>
        <fullName evidence="2">Outer membrane channel protein CpnT-like N-terminal domain-containing protein</fullName>
    </recommendedName>
</protein>
<dbReference type="Pfam" id="PF25547">
    <property type="entry name" value="WXG100_2"/>
    <property type="match status" value="1"/>
</dbReference>